<accession>A0A7N0UCQ7</accession>
<dbReference type="Gene3D" id="1.25.40.90">
    <property type="match status" value="1"/>
</dbReference>
<dbReference type="EnsemblPlants" id="Kaladp0060s0259.3.v1.1">
    <property type="protein sequence ID" value="Kaladp0060s0259.3.v1.1"/>
    <property type="gene ID" value="Kaladp0060s0259.v1.1"/>
</dbReference>
<evidence type="ECO:0000313" key="5">
    <source>
        <dbReference type="Proteomes" id="UP000594263"/>
    </source>
</evidence>
<dbReference type="PANTHER" id="PTHR19857">
    <property type="entry name" value="MITOCHONDRIAL DIVISION PROTEIN 1-RELATED"/>
    <property type="match status" value="1"/>
</dbReference>
<dbReference type="AlphaFoldDB" id="A0A7N0UCQ7"/>
<dbReference type="SMART" id="SM00320">
    <property type="entry name" value="WD40"/>
    <property type="match status" value="2"/>
</dbReference>
<dbReference type="PANTHER" id="PTHR19857:SF8">
    <property type="entry name" value="ANGIO-ASSOCIATED MIGRATORY CELL PROTEIN"/>
    <property type="match status" value="1"/>
</dbReference>
<dbReference type="EnsemblPlants" id="Kaladp0060s0259.1.v1.1">
    <property type="protein sequence ID" value="Kaladp0060s0259.1.v1.1"/>
    <property type="gene ID" value="Kaladp0060s0259.v1.1"/>
</dbReference>
<name>A0A7N0UCQ7_KALFE</name>
<feature type="repeat" description="WD" evidence="3">
    <location>
        <begin position="71"/>
        <end position="93"/>
    </location>
</feature>
<dbReference type="InterPro" id="IPR019775">
    <property type="entry name" value="WD40_repeat_CS"/>
</dbReference>
<keyword evidence="2" id="KW-0677">Repeat</keyword>
<evidence type="ECO:0000256" key="3">
    <source>
        <dbReference type="PROSITE-ProRule" id="PRU00221"/>
    </source>
</evidence>
<keyword evidence="5" id="KW-1185">Reference proteome</keyword>
<dbReference type="InterPro" id="IPR036322">
    <property type="entry name" value="WD40_repeat_dom_sf"/>
</dbReference>
<protein>
    <submittedName>
        <fullName evidence="4">Uncharacterized protein</fullName>
    </submittedName>
</protein>
<proteinExistence type="predicted"/>
<evidence type="ECO:0000313" key="4">
    <source>
        <dbReference type="EnsemblPlants" id="Kaladp0060s0259.3.v1.1"/>
    </source>
</evidence>
<keyword evidence="1 3" id="KW-0853">WD repeat</keyword>
<dbReference type="Gramene" id="Kaladp0060s0259.1.v1.1">
    <property type="protein sequence ID" value="Kaladp0060s0259.1.v1.1"/>
    <property type="gene ID" value="Kaladp0060s0259.v1.1"/>
</dbReference>
<dbReference type="InterPro" id="IPR051179">
    <property type="entry name" value="WD_repeat_multifunction"/>
</dbReference>
<dbReference type="InterPro" id="IPR008942">
    <property type="entry name" value="ENTH_VHS"/>
</dbReference>
<evidence type="ECO:0000256" key="1">
    <source>
        <dbReference type="ARBA" id="ARBA00022574"/>
    </source>
</evidence>
<dbReference type="InterPro" id="IPR001680">
    <property type="entry name" value="WD40_rpt"/>
</dbReference>
<sequence>MATIETWRKAYGALKDSTKVGLAHVNSNYAELDMAIVKVTNHVVCPPKERHFRILSRNYPCYFTVRPRKHAFSNDGLLLASGSLDGVIKVWEMPLGNLKCTLDGPAGGIEWLRWHPRGHLLLAGSEASTLWMWNANKGAYLNMFQDMLVV</sequence>
<evidence type="ECO:0000256" key="2">
    <source>
        <dbReference type="ARBA" id="ARBA00022737"/>
    </source>
</evidence>
<reference evidence="4" key="1">
    <citation type="submission" date="2021-01" db="UniProtKB">
        <authorList>
            <consortium name="EnsemblPlants"/>
        </authorList>
    </citation>
    <scope>IDENTIFICATION</scope>
</reference>
<dbReference type="Gene3D" id="2.130.10.10">
    <property type="entry name" value="YVTN repeat-like/Quinoprotein amine dehydrogenase"/>
    <property type="match status" value="1"/>
</dbReference>
<dbReference type="SUPFAM" id="SSF50978">
    <property type="entry name" value="WD40 repeat-like"/>
    <property type="match status" value="1"/>
</dbReference>
<dbReference type="InterPro" id="IPR015943">
    <property type="entry name" value="WD40/YVTN_repeat-like_dom_sf"/>
</dbReference>
<dbReference type="Pfam" id="PF00400">
    <property type="entry name" value="WD40"/>
    <property type="match status" value="2"/>
</dbReference>
<feature type="repeat" description="WD" evidence="3">
    <location>
        <begin position="102"/>
        <end position="143"/>
    </location>
</feature>
<dbReference type="Gramene" id="Kaladp0060s0259.3.v1.1">
    <property type="protein sequence ID" value="Kaladp0060s0259.3.v1.1"/>
    <property type="gene ID" value="Kaladp0060s0259.v1.1"/>
</dbReference>
<dbReference type="Proteomes" id="UP000594263">
    <property type="component" value="Unplaced"/>
</dbReference>
<dbReference type="PROSITE" id="PS50082">
    <property type="entry name" value="WD_REPEATS_2"/>
    <property type="match status" value="2"/>
</dbReference>
<organism evidence="4 5">
    <name type="scientific">Kalanchoe fedtschenkoi</name>
    <name type="common">Lavender scallops</name>
    <name type="synonym">South American air plant</name>
    <dbReference type="NCBI Taxonomy" id="63787"/>
    <lineage>
        <taxon>Eukaryota</taxon>
        <taxon>Viridiplantae</taxon>
        <taxon>Streptophyta</taxon>
        <taxon>Embryophyta</taxon>
        <taxon>Tracheophyta</taxon>
        <taxon>Spermatophyta</taxon>
        <taxon>Magnoliopsida</taxon>
        <taxon>eudicotyledons</taxon>
        <taxon>Gunneridae</taxon>
        <taxon>Pentapetalae</taxon>
        <taxon>Saxifragales</taxon>
        <taxon>Crassulaceae</taxon>
        <taxon>Kalanchoe</taxon>
    </lineage>
</organism>
<dbReference type="PROSITE" id="PS00678">
    <property type="entry name" value="WD_REPEATS_1"/>
    <property type="match status" value="1"/>
</dbReference>